<feature type="region of interest" description="Disordered" evidence="2">
    <location>
        <begin position="226"/>
        <end position="254"/>
    </location>
</feature>
<name>A0A814CJI7_9BILA</name>
<organism evidence="5 8">
    <name type="scientific">Didymodactylos carnosus</name>
    <dbReference type="NCBI Taxonomy" id="1234261"/>
    <lineage>
        <taxon>Eukaryota</taxon>
        <taxon>Metazoa</taxon>
        <taxon>Spiralia</taxon>
        <taxon>Gnathifera</taxon>
        <taxon>Rotifera</taxon>
        <taxon>Eurotatoria</taxon>
        <taxon>Bdelloidea</taxon>
        <taxon>Philodinida</taxon>
        <taxon>Philodinidae</taxon>
        <taxon>Didymodactylos</taxon>
    </lineage>
</organism>
<dbReference type="InterPro" id="IPR000253">
    <property type="entry name" value="FHA_dom"/>
</dbReference>
<keyword evidence="1" id="KW-0175">Coiled coil</keyword>
<reference evidence="5" key="1">
    <citation type="submission" date="2021-02" db="EMBL/GenBank/DDBJ databases">
        <authorList>
            <person name="Nowell W R."/>
        </authorList>
    </citation>
    <scope>NUCLEOTIDE SEQUENCE</scope>
</reference>
<dbReference type="EMBL" id="CAJNOK010002651">
    <property type="protein sequence ID" value="CAF0869380.1"/>
    <property type="molecule type" value="Genomic_DNA"/>
</dbReference>
<sequence length="463" mass="52659">MNWTELSPDHTELCGLPNMKGFLYSQDGSFAFPLGPKVTTIGRENCDISINSPHVDGQHALMEYDDDSRCFILKDLNSTTGTYVHDCRIQNAAVRLADGDTVRFGFNGLPLEFRIEQDPISTMPSIYQRQSNTNSLQMITQTIPARRITNGITSTTSNTIDPLNPIINGKNYRQNSAFSLRNRPSSAGGSNGQKKTLNGSYFSNGVKDSISQPPVRANAWANGVNVNTQQNGSNTRSYVSGSFTGELDLPQQNDNEITNRVTQLEKEVKGRDTEIRDLTDRLRNLEPLNSTVTNEVHTMKSELDKVKREKQAASGLVSSLQRDLHSKESSLTKLSREIEALKTDSRDKDLRLQSLQSKLNLLRDRGRSEEDRHTKEKELKIKLAENQIQELNEAVNRLKLQLQDTEKQLLRYNQNEQKLKQEYEQTRAHLIESQRIENILRTDLENIQRKTKFEDRYTAEKKT</sequence>
<accession>A0A814CJI7</accession>
<dbReference type="Proteomes" id="UP000682733">
    <property type="component" value="Unassembled WGS sequence"/>
</dbReference>
<dbReference type="PANTHER" id="PTHR18853:SF10">
    <property type="entry name" value="FHA DOMAIN-CONTAINING PROTEIN"/>
    <property type="match status" value="1"/>
</dbReference>
<evidence type="ECO:0000259" key="3">
    <source>
        <dbReference type="PROSITE" id="PS50006"/>
    </source>
</evidence>
<dbReference type="Gene3D" id="1.10.287.1490">
    <property type="match status" value="1"/>
</dbReference>
<dbReference type="InterPro" id="IPR008984">
    <property type="entry name" value="SMAD_FHA_dom_sf"/>
</dbReference>
<dbReference type="PROSITE" id="PS50006">
    <property type="entry name" value="FHA_DOMAIN"/>
    <property type="match status" value="1"/>
</dbReference>
<dbReference type="SUPFAM" id="SSF57997">
    <property type="entry name" value="Tropomyosin"/>
    <property type="match status" value="1"/>
</dbReference>
<keyword evidence="8" id="KW-1185">Reference proteome</keyword>
<dbReference type="PANTHER" id="PTHR18853">
    <property type="entry name" value="FORKHEAD-ASSOCIATED DOMAIN-CONTAINING PROTEIN 1-RELATED"/>
    <property type="match status" value="1"/>
</dbReference>
<feature type="coiled-coil region" evidence="1">
    <location>
        <begin position="261"/>
        <end position="429"/>
    </location>
</feature>
<dbReference type="Proteomes" id="UP000677228">
    <property type="component" value="Unassembled WGS sequence"/>
</dbReference>
<dbReference type="EMBL" id="CAJOBC010002136">
    <property type="protein sequence ID" value="CAF3717481.1"/>
    <property type="molecule type" value="Genomic_DNA"/>
</dbReference>
<evidence type="ECO:0000313" key="6">
    <source>
        <dbReference type="EMBL" id="CAF3654233.1"/>
    </source>
</evidence>
<dbReference type="Gene3D" id="2.60.200.20">
    <property type="match status" value="1"/>
</dbReference>
<evidence type="ECO:0000256" key="1">
    <source>
        <dbReference type="SAM" id="Coils"/>
    </source>
</evidence>
<dbReference type="Pfam" id="PF00498">
    <property type="entry name" value="FHA"/>
    <property type="match status" value="1"/>
</dbReference>
<dbReference type="EMBL" id="CAJOBA010002653">
    <property type="protein sequence ID" value="CAF3654233.1"/>
    <property type="molecule type" value="Genomic_DNA"/>
</dbReference>
<proteinExistence type="predicted"/>
<gene>
    <name evidence="5" type="ORF">GPM918_LOCUS10709</name>
    <name evidence="4" type="ORF">OVA965_LOCUS8050</name>
    <name evidence="7" type="ORF">SRO942_LOCUS10710</name>
    <name evidence="6" type="ORF">TMI583_LOCUS8050</name>
</gene>
<evidence type="ECO:0000313" key="4">
    <source>
        <dbReference type="EMBL" id="CAF0869380.1"/>
    </source>
</evidence>
<dbReference type="AlphaFoldDB" id="A0A814CJI7"/>
<comment type="caution">
    <text evidence="5">The sequence shown here is derived from an EMBL/GenBank/DDBJ whole genome shotgun (WGS) entry which is preliminary data.</text>
</comment>
<dbReference type="SUPFAM" id="SSF49879">
    <property type="entry name" value="SMAD/FHA domain"/>
    <property type="match status" value="1"/>
</dbReference>
<dbReference type="InterPro" id="IPR052642">
    <property type="entry name" value="CC-FHA_domain"/>
</dbReference>
<feature type="domain" description="FHA" evidence="3">
    <location>
        <begin position="39"/>
        <end position="89"/>
    </location>
</feature>
<evidence type="ECO:0000313" key="7">
    <source>
        <dbReference type="EMBL" id="CAF3717481.1"/>
    </source>
</evidence>
<dbReference type="EMBL" id="CAJNOQ010002136">
    <property type="protein sequence ID" value="CAF0941004.1"/>
    <property type="molecule type" value="Genomic_DNA"/>
</dbReference>
<dbReference type="OrthoDB" id="687730at2759"/>
<dbReference type="SMART" id="SM00240">
    <property type="entry name" value="FHA"/>
    <property type="match status" value="1"/>
</dbReference>
<evidence type="ECO:0000313" key="5">
    <source>
        <dbReference type="EMBL" id="CAF0941004.1"/>
    </source>
</evidence>
<protein>
    <recommendedName>
        <fullName evidence="3">FHA domain-containing protein</fullName>
    </recommendedName>
</protein>
<evidence type="ECO:0000256" key="2">
    <source>
        <dbReference type="SAM" id="MobiDB-lite"/>
    </source>
</evidence>
<feature type="compositionally biased region" description="Polar residues" evidence="2">
    <location>
        <begin position="226"/>
        <end position="243"/>
    </location>
</feature>
<dbReference type="Proteomes" id="UP000681722">
    <property type="component" value="Unassembled WGS sequence"/>
</dbReference>
<dbReference type="Proteomes" id="UP000663829">
    <property type="component" value="Unassembled WGS sequence"/>
</dbReference>
<evidence type="ECO:0000313" key="8">
    <source>
        <dbReference type="Proteomes" id="UP000663829"/>
    </source>
</evidence>